<dbReference type="SUPFAM" id="SSF46894">
    <property type="entry name" value="C-terminal effector domain of the bipartite response regulators"/>
    <property type="match status" value="1"/>
</dbReference>
<evidence type="ECO:0000313" key="7">
    <source>
        <dbReference type="EMBL" id="UFW85012.1"/>
    </source>
</evidence>
<dbReference type="SMART" id="SM00421">
    <property type="entry name" value="HTH_LUXR"/>
    <property type="match status" value="1"/>
</dbReference>
<keyword evidence="2" id="KW-0238">DNA-binding</keyword>
<name>A0ABY3QGK5_9BRAD</name>
<evidence type="ECO:0000256" key="2">
    <source>
        <dbReference type="ARBA" id="ARBA00023125"/>
    </source>
</evidence>
<evidence type="ECO:0000313" key="8">
    <source>
        <dbReference type="Proteomes" id="UP001430990"/>
    </source>
</evidence>
<evidence type="ECO:0000256" key="1">
    <source>
        <dbReference type="ARBA" id="ARBA00023015"/>
    </source>
</evidence>
<dbReference type="PANTHER" id="PTHR44688:SF16">
    <property type="entry name" value="DNA-BINDING TRANSCRIPTIONAL ACTIVATOR DEVR_DOSR"/>
    <property type="match status" value="1"/>
</dbReference>
<dbReference type="RefSeq" id="WP_231142925.1">
    <property type="nucleotide sequence ID" value="NZ_CP088100.1"/>
</dbReference>
<dbReference type="InterPro" id="IPR016032">
    <property type="entry name" value="Sig_transdc_resp-reg_C-effctor"/>
</dbReference>
<keyword evidence="8" id="KW-1185">Reference proteome</keyword>
<dbReference type="Pfam" id="PF00072">
    <property type="entry name" value="Response_reg"/>
    <property type="match status" value="1"/>
</dbReference>
<feature type="domain" description="Response regulatory" evidence="6">
    <location>
        <begin position="4"/>
        <end position="119"/>
    </location>
</feature>
<feature type="modified residue" description="4-aspartylphosphate" evidence="4">
    <location>
        <position position="54"/>
    </location>
</feature>
<dbReference type="PROSITE" id="PS50110">
    <property type="entry name" value="RESPONSE_REGULATORY"/>
    <property type="match status" value="1"/>
</dbReference>
<dbReference type="InterPro" id="IPR000792">
    <property type="entry name" value="Tscrpt_reg_LuxR_C"/>
</dbReference>
<dbReference type="Gene3D" id="1.10.10.10">
    <property type="entry name" value="Winged helix-like DNA-binding domain superfamily/Winged helix DNA-binding domain"/>
    <property type="match status" value="1"/>
</dbReference>
<dbReference type="Proteomes" id="UP001430990">
    <property type="component" value="Chromosome"/>
</dbReference>
<keyword evidence="4" id="KW-0597">Phosphoprotein</keyword>
<keyword evidence="1" id="KW-0805">Transcription regulation</keyword>
<evidence type="ECO:0000256" key="3">
    <source>
        <dbReference type="ARBA" id="ARBA00023163"/>
    </source>
</evidence>
<dbReference type="InterPro" id="IPR036388">
    <property type="entry name" value="WH-like_DNA-bd_sf"/>
</dbReference>
<dbReference type="PROSITE" id="PS00622">
    <property type="entry name" value="HTH_LUXR_1"/>
    <property type="match status" value="1"/>
</dbReference>
<feature type="domain" description="HTH luxR-type" evidence="5">
    <location>
        <begin position="135"/>
        <end position="200"/>
    </location>
</feature>
<dbReference type="SUPFAM" id="SSF52172">
    <property type="entry name" value="CheY-like"/>
    <property type="match status" value="1"/>
</dbReference>
<dbReference type="Gene3D" id="3.40.50.2300">
    <property type="match status" value="1"/>
</dbReference>
<dbReference type="PRINTS" id="PR00038">
    <property type="entry name" value="HTHLUXR"/>
</dbReference>
<organism evidence="7 8">
    <name type="scientific">Bradyrhizobium barranii</name>
    <dbReference type="NCBI Taxonomy" id="2992140"/>
    <lineage>
        <taxon>Bacteria</taxon>
        <taxon>Pseudomonadati</taxon>
        <taxon>Pseudomonadota</taxon>
        <taxon>Alphaproteobacteria</taxon>
        <taxon>Hyphomicrobiales</taxon>
        <taxon>Nitrobacteraceae</taxon>
        <taxon>Bradyrhizobium</taxon>
    </lineage>
</organism>
<dbReference type="PROSITE" id="PS50043">
    <property type="entry name" value="HTH_LUXR_2"/>
    <property type="match status" value="1"/>
</dbReference>
<evidence type="ECO:0000259" key="6">
    <source>
        <dbReference type="PROSITE" id="PS50110"/>
    </source>
</evidence>
<proteinExistence type="predicted"/>
<dbReference type="InterPro" id="IPR001789">
    <property type="entry name" value="Sig_transdc_resp-reg_receiver"/>
</dbReference>
<evidence type="ECO:0000256" key="4">
    <source>
        <dbReference type="PROSITE-ProRule" id="PRU00169"/>
    </source>
</evidence>
<protein>
    <submittedName>
        <fullName evidence="7">Response regulator</fullName>
    </submittedName>
</protein>
<dbReference type="Pfam" id="PF00196">
    <property type="entry name" value="GerE"/>
    <property type="match status" value="1"/>
</dbReference>
<dbReference type="EMBL" id="CP088100">
    <property type="protein sequence ID" value="UFW85012.1"/>
    <property type="molecule type" value="Genomic_DNA"/>
</dbReference>
<dbReference type="CDD" id="cd06170">
    <property type="entry name" value="LuxR_C_like"/>
    <property type="match status" value="1"/>
</dbReference>
<keyword evidence="3" id="KW-0804">Transcription</keyword>
<reference evidence="7" key="1">
    <citation type="submission" date="2021-11" db="EMBL/GenBank/DDBJ databases">
        <title>Australian commercial rhizobial inoculants.</title>
        <authorList>
            <person name="Kohlmeier M.G."/>
            <person name="O'Hara G.W."/>
            <person name="Colombi E."/>
            <person name="Ramsay J.P."/>
            <person name="Terpolilli J."/>
        </authorList>
    </citation>
    <scope>NUCLEOTIDE SEQUENCE</scope>
    <source>
        <strain evidence="7">CC829</strain>
    </source>
</reference>
<dbReference type="InterPro" id="IPR011006">
    <property type="entry name" value="CheY-like_superfamily"/>
</dbReference>
<accession>A0ABY3QGK5</accession>
<evidence type="ECO:0000259" key="5">
    <source>
        <dbReference type="PROSITE" id="PS50043"/>
    </source>
</evidence>
<sequence>MLRFVYVVDDDSAFRTALERRLKLAGYEVATYASAEQLLDRFPDESKPGCILVDVRLPGMSGRELQTRLDELGSTLPIIFLTGRPDIQTTVQAIKAGAEDFLIKPTLSDDLFRAIDGAFARYEVARAKKGKLDADRARLAALTPRERQVFELVARGKVNKQIAYVLGCTERTIKAHRSRVMEKTQVQSLAELVALAERLGIHRTDGVVTRLTATGSLVISED</sequence>
<gene>
    <name evidence="7" type="ORF">BjapCC829_34580</name>
</gene>
<dbReference type="SMART" id="SM00448">
    <property type="entry name" value="REC"/>
    <property type="match status" value="1"/>
</dbReference>
<dbReference type="PANTHER" id="PTHR44688">
    <property type="entry name" value="DNA-BINDING TRANSCRIPTIONAL ACTIVATOR DEVR_DOSR"/>
    <property type="match status" value="1"/>
</dbReference>